<evidence type="ECO:0000256" key="9">
    <source>
        <dbReference type="SAM" id="Phobius"/>
    </source>
</evidence>
<evidence type="ECO:0000256" key="1">
    <source>
        <dbReference type="ARBA" id="ARBA00004589"/>
    </source>
</evidence>
<comment type="caution">
    <text evidence="11">The sequence shown here is derived from an EMBL/GenBank/DDBJ whole genome shotgun (WGS) entry which is preliminary data.</text>
</comment>
<evidence type="ECO:0000256" key="6">
    <source>
        <dbReference type="ARBA" id="ARBA00023136"/>
    </source>
</evidence>
<keyword evidence="3 9" id="KW-0812">Transmembrane</keyword>
<evidence type="ECO:0000256" key="10">
    <source>
        <dbReference type="SAM" id="SignalP"/>
    </source>
</evidence>
<evidence type="ECO:0000256" key="8">
    <source>
        <dbReference type="ARBA" id="ARBA00023288"/>
    </source>
</evidence>
<evidence type="ECO:0000313" key="12">
    <source>
        <dbReference type="Proteomes" id="UP001168821"/>
    </source>
</evidence>
<feature type="signal peptide" evidence="10">
    <location>
        <begin position="1"/>
        <end position="18"/>
    </location>
</feature>
<organism evidence="11 12">
    <name type="scientific">Zophobas morio</name>
    <dbReference type="NCBI Taxonomy" id="2755281"/>
    <lineage>
        <taxon>Eukaryota</taxon>
        <taxon>Metazoa</taxon>
        <taxon>Ecdysozoa</taxon>
        <taxon>Arthropoda</taxon>
        <taxon>Hexapoda</taxon>
        <taxon>Insecta</taxon>
        <taxon>Pterygota</taxon>
        <taxon>Neoptera</taxon>
        <taxon>Endopterygota</taxon>
        <taxon>Coleoptera</taxon>
        <taxon>Polyphaga</taxon>
        <taxon>Cucujiformia</taxon>
        <taxon>Tenebrionidae</taxon>
        <taxon>Zophobas</taxon>
    </lineage>
</organism>
<dbReference type="Pfam" id="PF17064">
    <property type="entry name" value="QVR"/>
    <property type="match status" value="1"/>
</dbReference>
<keyword evidence="5 9" id="KW-1133">Transmembrane helix</keyword>
<evidence type="ECO:0000256" key="5">
    <source>
        <dbReference type="ARBA" id="ARBA00022989"/>
    </source>
</evidence>
<keyword evidence="6 9" id="KW-0472">Membrane</keyword>
<dbReference type="PANTHER" id="PTHR33562">
    <property type="entry name" value="ATILLA, ISOFORM B-RELATED-RELATED"/>
    <property type="match status" value="1"/>
</dbReference>
<dbReference type="EMBL" id="JALNTZ010000001">
    <property type="protein sequence ID" value="KAJ3666023.1"/>
    <property type="molecule type" value="Genomic_DNA"/>
</dbReference>
<evidence type="ECO:0000256" key="2">
    <source>
        <dbReference type="ARBA" id="ARBA00022622"/>
    </source>
</evidence>
<accession>A0AA38MSV0</accession>
<dbReference type="InterPro" id="IPR050975">
    <property type="entry name" value="Sleep_regulator"/>
</dbReference>
<evidence type="ECO:0008006" key="13">
    <source>
        <dbReference type="Google" id="ProtNLM"/>
    </source>
</evidence>
<proteinExistence type="predicted"/>
<gene>
    <name evidence="11" type="ORF">Zmor_001481</name>
</gene>
<name>A0AA38MSV0_9CUCU</name>
<keyword evidence="2" id="KW-0336">GPI-anchor</keyword>
<dbReference type="GO" id="GO:0032222">
    <property type="term" value="P:regulation of synaptic transmission, cholinergic"/>
    <property type="evidence" value="ECO:0007669"/>
    <property type="project" value="InterPro"/>
</dbReference>
<keyword evidence="4 10" id="KW-0732">Signal</keyword>
<sequence length="169" mass="18737">MELTLLILSLSVAAVSNALRCYDCDPNTDGKCMKPEIDNAKTTVCEEDDGATIPPTYLKKLINDIDKTDIETRVSNRSELKFECFTMVYEAEKKGQSSGVYRGCVEKTKYIESSCTYIEEWLNKNNVSSCTTCSDDKCNNEYVGGAAALTMSLGILTLNLLLCVKVFTF</sequence>
<evidence type="ECO:0000313" key="11">
    <source>
        <dbReference type="EMBL" id="KAJ3666023.1"/>
    </source>
</evidence>
<dbReference type="Proteomes" id="UP001168821">
    <property type="component" value="Unassembled WGS sequence"/>
</dbReference>
<keyword evidence="12" id="KW-1185">Reference proteome</keyword>
<keyword evidence="7" id="KW-0325">Glycoprotein</keyword>
<dbReference type="AlphaFoldDB" id="A0AA38MSV0"/>
<feature type="chain" id="PRO_5041348374" description="Protein sleepless" evidence="10">
    <location>
        <begin position="19"/>
        <end position="169"/>
    </location>
</feature>
<comment type="subcellular location">
    <subcellularLocation>
        <location evidence="1">Membrane</location>
        <topology evidence="1">Lipid-anchor</topology>
        <topology evidence="1">GPI-anchor</topology>
    </subcellularLocation>
</comment>
<dbReference type="GO" id="GO:0030431">
    <property type="term" value="P:sleep"/>
    <property type="evidence" value="ECO:0007669"/>
    <property type="project" value="InterPro"/>
</dbReference>
<dbReference type="GO" id="GO:0098552">
    <property type="term" value="C:side of membrane"/>
    <property type="evidence" value="ECO:0007669"/>
    <property type="project" value="UniProtKB-KW"/>
</dbReference>
<reference evidence="11" key="1">
    <citation type="journal article" date="2023" name="G3 (Bethesda)">
        <title>Whole genome assemblies of Zophobas morio and Tenebrio molitor.</title>
        <authorList>
            <person name="Kaur S."/>
            <person name="Stinson S.A."/>
            <person name="diCenzo G.C."/>
        </authorList>
    </citation>
    <scope>NUCLEOTIDE SEQUENCE</scope>
    <source>
        <strain evidence="11">QUZm001</strain>
    </source>
</reference>
<keyword evidence="8" id="KW-0449">Lipoprotein</keyword>
<dbReference type="InterPro" id="IPR031424">
    <property type="entry name" value="QVR-like"/>
</dbReference>
<evidence type="ECO:0000256" key="7">
    <source>
        <dbReference type="ARBA" id="ARBA00023180"/>
    </source>
</evidence>
<evidence type="ECO:0000256" key="4">
    <source>
        <dbReference type="ARBA" id="ARBA00022729"/>
    </source>
</evidence>
<feature type="transmembrane region" description="Helical" evidence="9">
    <location>
        <begin position="142"/>
        <end position="164"/>
    </location>
</feature>
<protein>
    <recommendedName>
        <fullName evidence="13">Protein sleepless</fullName>
    </recommendedName>
</protein>
<evidence type="ECO:0000256" key="3">
    <source>
        <dbReference type="ARBA" id="ARBA00022692"/>
    </source>
</evidence>